<dbReference type="PANTHER" id="PTHR33116">
    <property type="entry name" value="REVERSE TRANSCRIPTASE ZINC-BINDING DOMAIN-CONTAINING PROTEIN-RELATED-RELATED"/>
    <property type="match status" value="1"/>
</dbReference>
<dbReference type="Proteomes" id="UP001174677">
    <property type="component" value="Chromosome 1"/>
</dbReference>
<dbReference type="PANTHER" id="PTHR33116:SF86">
    <property type="entry name" value="REVERSE TRANSCRIPTASE DOMAIN-CONTAINING PROTEIN"/>
    <property type="match status" value="1"/>
</dbReference>
<evidence type="ECO:0000313" key="2">
    <source>
        <dbReference type="Proteomes" id="UP001174677"/>
    </source>
</evidence>
<protein>
    <recommendedName>
        <fullName evidence="3">Reverse transcriptase domain-containing protein</fullName>
    </recommendedName>
</protein>
<sequence>MELPLTFYAYWGSPPRNPLSPLLFLFIEQGLSCLIQKEVQEGNLHGIKVNRYTPRITNVLFADDILLFGKASRREAERIKDLLATYSAATGQRVNFQKSSIFFSKGAPLNLKREIRDLLDMNEIRESEKYLGLPSIWAWKQKLLSQAGRETLIKSVLSAIPSYAMAIFKFPKYFCCQLNSSISSFWCGRKDKEKRMCWVSWRQASYPKFMGGLGFRDFHHFNVASLAKQGVSWQVFRPVGL</sequence>
<dbReference type="EMBL" id="JARPOI010000001">
    <property type="protein sequence ID" value="KAJ9190643.1"/>
    <property type="molecule type" value="Genomic_DNA"/>
</dbReference>
<name>A0ABQ9NHN6_HEVBR</name>
<evidence type="ECO:0000313" key="1">
    <source>
        <dbReference type="EMBL" id="KAJ9190643.1"/>
    </source>
</evidence>
<proteinExistence type="predicted"/>
<reference evidence="1" key="1">
    <citation type="journal article" date="2023" name="Plant Biotechnol. J.">
        <title>Chromosome-level wild Hevea brasiliensis genome provides new tools for genomic-assisted breeding and valuable loci to elevate rubber yield.</title>
        <authorList>
            <person name="Cheng H."/>
            <person name="Song X."/>
            <person name="Hu Y."/>
            <person name="Wu T."/>
            <person name="Yang Q."/>
            <person name="An Z."/>
            <person name="Feng S."/>
            <person name="Deng Z."/>
            <person name="Wu W."/>
            <person name="Zeng X."/>
            <person name="Tu M."/>
            <person name="Wang X."/>
            <person name="Huang H."/>
        </authorList>
    </citation>
    <scope>NUCLEOTIDE SEQUENCE</scope>
    <source>
        <strain evidence="1">MT/VB/25A 57/8</strain>
    </source>
</reference>
<evidence type="ECO:0008006" key="3">
    <source>
        <dbReference type="Google" id="ProtNLM"/>
    </source>
</evidence>
<accession>A0ABQ9NHN6</accession>
<organism evidence="1 2">
    <name type="scientific">Hevea brasiliensis</name>
    <name type="common">Para rubber tree</name>
    <name type="synonym">Siphonia brasiliensis</name>
    <dbReference type="NCBI Taxonomy" id="3981"/>
    <lineage>
        <taxon>Eukaryota</taxon>
        <taxon>Viridiplantae</taxon>
        <taxon>Streptophyta</taxon>
        <taxon>Embryophyta</taxon>
        <taxon>Tracheophyta</taxon>
        <taxon>Spermatophyta</taxon>
        <taxon>Magnoliopsida</taxon>
        <taxon>eudicotyledons</taxon>
        <taxon>Gunneridae</taxon>
        <taxon>Pentapetalae</taxon>
        <taxon>rosids</taxon>
        <taxon>fabids</taxon>
        <taxon>Malpighiales</taxon>
        <taxon>Euphorbiaceae</taxon>
        <taxon>Crotonoideae</taxon>
        <taxon>Micrandreae</taxon>
        <taxon>Hevea</taxon>
    </lineage>
</organism>
<gene>
    <name evidence="1" type="ORF">P3X46_001823</name>
</gene>
<comment type="caution">
    <text evidence="1">The sequence shown here is derived from an EMBL/GenBank/DDBJ whole genome shotgun (WGS) entry which is preliminary data.</text>
</comment>
<keyword evidence="2" id="KW-1185">Reference proteome</keyword>